<accession>X1Q528</accession>
<dbReference type="Gene3D" id="3.30.70.870">
    <property type="entry name" value="Elongation Factor G (Translational Gtpase), domain 3"/>
    <property type="match status" value="1"/>
</dbReference>
<feature type="domain" description="Elongation factor EFG" evidence="5">
    <location>
        <begin position="211"/>
        <end position="299"/>
    </location>
</feature>
<organism evidence="7">
    <name type="scientific">marine sediment metagenome</name>
    <dbReference type="NCBI Taxonomy" id="412755"/>
    <lineage>
        <taxon>unclassified sequences</taxon>
        <taxon>metagenomes</taxon>
        <taxon>ecological metagenomes</taxon>
    </lineage>
</organism>
<dbReference type="InterPro" id="IPR020568">
    <property type="entry name" value="Ribosomal_Su5_D2-typ_SF"/>
</dbReference>
<dbReference type="FunFam" id="3.30.230.10:FF:000003">
    <property type="entry name" value="Elongation factor G"/>
    <property type="match status" value="1"/>
</dbReference>
<evidence type="ECO:0008006" key="8">
    <source>
        <dbReference type="Google" id="ProtNLM"/>
    </source>
</evidence>
<sequence>ISSQDQPLKIPETEYFPPTLPRAVIPRSKGDEEKISNSLSKLIQEDPTIRQELNLEVHQNIIRGMGELHLSITREKLKEKFDVDIDILVPDVAYKETIRKDAKAEYKYKKQSGGRGQYGHVLIEMNSLDSGAGFEFKNSIFGGAIPKGYIPGVEKGIREALPKGVLAEYPVVDIRVNLYDGSYHTVDSSEIAFKIAASMAFKKGMQEASPVILEPIMNLEIIVPEKYMGDIIGDINSKRGKIISMTQIENKKQLIKATAPQSETFNYAIDLTSLTQGRGRFFQKFSHYEELPPNLTHKIIEERKKQKE</sequence>
<dbReference type="InterPro" id="IPR014721">
    <property type="entry name" value="Ribsml_uS5_D2-typ_fold_subgr"/>
</dbReference>
<dbReference type="CDD" id="cd01434">
    <property type="entry name" value="EFG_mtEFG1_IV"/>
    <property type="match status" value="1"/>
</dbReference>
<dbReference type="CDD" id="cd03713">
    <property type="entry name" value="EFG_mtEFG_C"/>
    <property type="match status" value="1"/>
</dbReference>
<dbReference type="InterPro" id="IPR035647">
    <property type="entry name" value="EFG_III/V"/>
</dbReference>
<evidence type="ECO:0000259" key="6">
    <source>
        <dbReference type="SMART" id="SM00889"/>
    </source>
</evidence>
<evidence type="ECO:0000259" key="5">
    <source>
        <dbReference type="SMART" id="SM00838"/>
    </source>
</evidence>
<dbReference type="GO" id="GO:0032790">
    <property type="term" value="P:ribosome disassembly"/>
    <property type="evidence" value="ECO:0007669"/>
    <property type="project" value="TreeGrafter"/>
</dbReference>
<dbReference type="InterPro" id="IPR005517">
    <property type="entry name" value="Transl_elong_EFG/EF2_IV"/>
</dbReference>
<dbReference type="AlphaFoldDB" id="X1Q528"/>
<dbReference type="FunFam" id="3.30.70.240:FF:000001">
    <property type="entry name" value="Elongation factor G"/>
    <property type="match status" value="1"/>
</dbReference>
<dbReference type="PANTHER" id="PTHR43261">
    <property type="entry name" value="TRANSLATION ELONGATION FACTOR G-RELATED"/>
    <property type="match status" value="1"/>
</dbReference>
<dbReference type="InterPro" id="IPR000640">
    <property type="entry name" value="EFG_V-like"/>
</dbReference>
<evidence type="ECO:0000256" key="3">
    <source>
        <dbReference type="ARBA" id="ARBA00023134"/>
    </source>
</evidence>
<dbReference type="EMBL" id="BARW01003120">
    <property type="protein sequence ID" value="GAI63602.1"/>
    <property type="molecule type" value="Genomic_DNA"/>
</dbReference>
<proteinExistence type="predicted"/>
<keyword evidence="2" id="KW-0648">Protein biosynthesis</keyword>
<keyword evidence="1" id="KW-0547">Nucleotide-binding</keyword>
<dbReference type="SMART" id="SM00838">
    <property type="entry name" value="EFG_C"/>
    <property type="match status" value="1"/>
</dbReference>
<dbReference type="Pfam" id="PF00679">
    <property type="entry name" value="EFG_C"/>
    <property type="match status" value="1"/>
</dbReference>
<dbReference type="Pfam" id="PF03764">
    <property type="entry name" value="EFG_IV"/>
    <property type="match status" value="1"/>
</dbReference>
<evidence type="ECO:0000256" key="2">
    <source>
        <dbReference type="ARBA" id="ARBA00022917"/>
    </source>
</evidence>
<dbReference type="GO" id="GO:0005525">
    <property type="term" value="F:GTP binding"/>
    <property type="evidence" value="ECO:0007669"/>
    <property type="project" value="UniProtKB-KW"/>
</dbReference>
<dbReference type="InterPro" id="IPR041095">
    <property type="entry name" value="EFG_II"/>
</dbReference>
<feature type="domain" description="Translation elongation factor EFG/EF2" evidence="6">
    <location>
        <begin position="91"/>
        <end position="209"/>
    </location>
</feature>
<feature type="non-terminal residue" evidence="7">
    <location>
        <position position="1"/>
    </location>
</feature>
<gene>
    <name evidence="7" type="ORF">S12H4_08167</name>
</gene>
<protein>
    <recommendedName>
        <fullName evidence="8">Elongation factor G</fullName>
    </recommendedName>
</protein>
<dbReference type="InterPro" id="IPR047872">
    <property type="entry name" value="EFG_IV"/>
</dbReference>
<dbReference type="Gene3D" id="3.30.230.10">
    <property type="match status" value="1"/>
</dbReference>
<dbReference type="PANTHER" id="PTHR43261:SF1">
    <property type="entry name" value="RIBOSOME-RELEASING FACTOR 2, MITOCHONDRIAL"/>
    <property type="match status" value="1"/>
</dbReference>
<keyword evidence="3" id="KW-0342">GTP-binding</keyword>
<dbReference type="InterPro" id="IPR035649">
    <property type="entry name" value="EFG_V"/>
</dbReference>
<dbReference type="SUPFAM" id="SSF54211">
    <property type="entry name" value="Ribosomal protein S5 domain 2-like"/>
    <property type="match status" value="1"/>
</dbReference>
<comment type="caution">
    <text evidence="7">The sequence shown here is derived from an EMBL/GenBank/DDBJ whole genome shotgun (WGS) entry which is preliminary data.</text>
</comment>
<evidence type="ECO:0000313" key="7">
    <source>
        <dbReference type="EMBL" id="GAI63602.1"/>
    </source>
</evidence>
<evidence type="ECO:0000256" key="1">
    <source>
        <dbReference type="ARBA" id="ARBA00022741"/>
    </source>
</evidence>
<feature type="region of interest" description="Disordered" evidence="4">
    <location>
        <begin position="1"/>
        <end position="23"/>
    </location>
</feature>
<dbReference type="SMART" id="SM00889">
    <property type="entry name" value="EFG_IV"/>
    <property type="match status" value="1"/>
</dbReference>
<dbReference type="GO" id="GO:0003746">
    <property type="term" value="F:translation elongation factor activity"/>
    <property type="evidence" value="ECO:0007669"/>
    <property type="project" value="InterPro"/>
</dbReference>
<reference evidence="7" key="1">
    <citation type="journal article" date="2014" name="Front. Microbiol.">
        <title>High frequency of phylogenetically diverse reductive dehalogenase-homologous genes in deep subseafloor sedimentary metagenomes.</title>
        <authorList>
            <person name="Kawai M."/>
            <person name="Futagami T."/>
            <person name="Toyoda A."/>
            <person name="Takaki Y."/>
            <person name="Nishi S."/>
            <person name="Hori S."/>
            <person name="Arai W."/>
            <person name="Tsubouchi T."/>
            <person name="Morono Y."/>
            <person name="Uchiyama I."/>
            <person name="Ito T."/>
            <person name="Fujiyama A."/>
            <person name="Inagaki F."/>
            <person name="Takami H."/>
        </authorList>
    </citation>
    <scope>NUCLEOTIDE SEQUENCE</scope>
    <source>
        <strain evidence="7">Expedition CK06-06</strain>
    </source>
</reference>
<dbReference type="Pfam" id="PF14492">
    <property type="entry name" value="EFG_III"/>
    <property type="match status" value="1"/>
</dbReference>
<name>X1Q528_9ZZZZ</name>
<dbReference type="Gene3D" id="3.30.70.240">
    <property type="match status" value="1"/>
</dbReference>
<dbReference type="SUPFAM" id="SSF54980">
    <property type="entry name" value="EF-G C-terminal domain-like"/>
    <property type="match status" value="2"/>
</dbReference>
<evidence type="ECO:0000256" key="4">
    <source>
        <dbReference type="SAM" id="MobiDB-lite"/>
    </source>
</evidence>